<dbReference type="SUPFAM" id="SSF56801">
    <property type="entry name" value="Acetyl-CoA synthetase-like"/>
    <property type="match status" value="1"/>
</dbReference>
<keyword evidence="2" id="KW-1185">Reference proteome</keyword>
<name>A0A834KM83_VESPE</name>
<proteinExistence type="predicted"/>
<dbReference type="EMBL" id="JACSDY010000014">
    <property type="protein sequence ID" value="KAF7409341.1"/>
    <property type="molecule type" value="Genomic_DNA"/>
</dbReference>
<protein>
    <submittedName>
        <fullName evidence="1">Uncharacterized protein</fullName>
    </submittedName>
</protein>
<dbReference type="AlphaFoldDB" id="A0A834KM83"/>
<accession>A0A834KM83</accession>
<organism evidence="1 2">
    <name type="scientific">Vespula pensylvanica</name>
    <name type="common">Western yellow jacket</name>
    <name type="synonym">Wasp</name>
    <dbReference type="NCBI Taxonomy" id="30213"/>
    <lineage>
        <taxon>Eukaryota</taxon>
        <taxon>Metazoa</taxon>
        <taxon>Ecdysozoa</taxon>
        <taxon>Arthropoda</taxon>
        <taxon>Hexapoda</taxon>
        <taxon>Insecta</taxon>
        <taxon>Pterygota</taxon>
        <taxon>Neoptera</taxon>
        <taxon>Endopterygota</taxon>
        <taxon>Hymenoptera</taxon>
        <taxon>Apocrita</taxon>
        <taxon>Aculeata</taxon>
        <taxon>Vespoidea</taxon>
        <taxon>Vespidae</taxon>
        <taxon>Vespinae</taxon>
        <taxon>Vespula</taxon>
    </lineage>
</organism>
<sequence>MYELKHSLIVNINNFQASKNMVDDDDDKEIIKYRDIQISPSKIENLLRSHANVVKVAVVGVPHIPEDEHSTAFKESYSRLSPYFLMSGVLLTLNSIVNYYSRLLYPTFEEEMAYKIIEKYKVNPKVYLLEFENEICQHNHLKIVNNDKGLLE</sequence>
<evidence type="ECO:0000313" key="2">
    <source>
        <dbReference type="Proteomes" id="UP000600918"/>
    </source>
</evidence>
<dbReference type="Gene3D" id="3.30.300.30">
    <property type="match status" value="1"/>
</dbReference>
<reference evidence="1" key="1">
    <citation type="journal article" date="2020" name="G3 (Bethesda)">
        <title>High-Quality Assemblies for Three Invasive Social Wasps from the &lt;i&gt;Vespula&lt;/i&gt; Genus.</title>
        <authorList>
            <person name="Harrop T.W.R."/>
            <person name="Guhlin J."/>
            <person name="McLaughlin G.M."/>
            <person name="Permina E."/>
            <person name="Stockwell P."/>
            <person name="Gilligan J."/>
            <person name="Le Lec M.F."/>
            <person name="Gruber M.A.M."/>
            <person name="Quinn O."/>
            <person name="Lovegrove M."/>
            <person name="Duncan E.J."/>
            <person name="Remnant E.J."/>
            <person name="Van Eeckhoven J."/>
            <person name="Graham B."/>
            <person name="Knapp R.A."/>
            <person name="Langford K.W."/>
            <person name="Kronenberg Z."/>
            <person name="Press M.O."/>
            <person name="Eacker S.M."/>
            <person name="Wilson-Rankin E.E."/>
            <person name="Purcell J."/>
            <person name="Lester P.J."/>
            <person name="Dearden P.K."/>
        </authorList>
    </citation>
    <scope>NUCLEOTIDE SEQUENCE</scope>
    <source>
        <strain evidence="1">Volc-1</strain>
    </source>
</reference>
<comment type="caution">
    <text evidence="1">The sequence shown here is derived from an EMBL/GenBank/DDBJ whole genome shotgun (WGS) entry which is preliminary data.</text>
</comment>
<dbReference type="InterPro" id="IPR045851">
    <property type="entry name" value="AMP-bd_C_sf"/>
</dbReference>
<dbReference type="Proteomes" id="UP000600918">
    <property type="component" value="Unassembled WGS sequence"/>
</dbReference>
<gene>
    <name evidence="1" type="ORF">H0235_014193</name>
</gene>
<evidence type="ECO:0000313" key="1">
    <source>
        <dbReference type="EMBL" id="KAF7409341.1"/>
    </source>
</evidence>